<dbReference type="Gene3D" id="3.30.750.24">
    <property type="entry name" value="STAS domain"/>
    <property type="match status" value="1"/>
</dbReference>
<dbReference type="Proteomes" id="UP000199623">
    <property type="component" value="Unassembled WGS sequence"/>
</dbReference>
<sequence>MVTERIRQRRGVFADRGRSAKPGAATARYRHPLDGLRREGGLRPAPSGYRYEMLEVTVTQSSPASTLITVSGELAGSGSEKLLARLDRLLDQGHRYVVLDLSAVTFCDSSGVSALVRGHARASGAAGGLRLSAASPQVTKVLELSGLARMLGLKSTVDTTAERVRS</sequence>
<evidence type="ECO:0000256" key="2">
    <source>
        <dbReference type="RuleBase" id="RU003749"/>
    </source>
</evidence>
<comment type="similarity">
    <text evidence="1 2">Belongs to the anti-sigma-factor antagonist family.</text>
</comment>
<evidence type="ECO:0000313" key="5">
    <source>
        <dbReference type="Proteomes" id="UP000199623"/>
    </source>
</evidence>
<dbReference type="PANTHER" id="PTHR33495:SF2">
    <property type="entry name" value="ANTI-SIGMA FACTOR ANTAGONIST TM_1081-RELATED"/>
    <property type="match status" value="1"/>
</dbReference>
<dbReference type="PANTHER" id="PTHR33495">
    <property type="entry name" value="ANTI-SIGMA FACTOR ANTAGONIST TM_1081-RELATED-RELATED"/>
    <property type="match status" value="1"/>
</dbReference>
<evidence type="ECO:0000259" key="3">
    <source>
        <dbReference type="PROSITE" id="PS50801"/>
    </source>
</evidence>
<dbReference type="PROSITE" id="PS50801">
    <property type="entry name" value="STAS"/>
    <property type="match status" value="1"/>
</dbReference>
<keyword evidence="5" id="KW-1185">Reference proteome</keyword>
<feature type="domain" description="STAS" evidence="3">
    <location>
        <begin position="55"/>
        <end position="166"/>
    </location>
</feature>
<accession>A0A1G7RBE7</accession>
<dbReference type="CDD" id="cd07043">
    <property type="entry name" value="STAS_anti-anti-sigma_factors"/>
    <property type="match status" value="1"/>
</dbReference>
<proteinExistence type="inferred from homology"/>
<protein>
    <recommendedName>
        <fullName evidence="2">Anti-sigma factor antagonist</fullName>
    </recommendedName>
</protein>
<dbReference type="EMBL" id="FNCC01000005">
    <property type="protein sequence ID" value="SDG07330.1"/>
    <property type="molecule type" value="Genomic_DNA"/>
</dbReference>
<dbReference type="SUPFAM" id="SSF52091">
    <property type="entry name" value="SpoIIaa-like"/>
    <property type="match status" value="1"/>
</dbReference>
<dbReference type="InterPro" id="IPR003658">
    <property type="entry name" value="Anti-sigma_ant"/>
</dbReference>
<evidence type="ECO:0000313" key="4">
    <source>
        <dbReference type="EMBL" id="SDG07330.1"/>
    </source>
</evidence>
<dbReference type="STRING" id="200378.SAMN05216553_105203"/>
<evidence type="ECO:0000256" key="1">
    <source>
        <dbReference type="ARBA" id="ARBA00009013"/>
    </source>
</evidence>
<dbReference type="GO" id="GO:0043856">
    <property type="term" value="F:anti-sigma factor antagonist activity"/>
    <property type="evidence" value="ECO:0007669"/>
    <property type="project" value="InterPro"/>
</dbReference>
<dbReference type="InterPro" id="IPR036513">
    <property type="entry name" value="STAS_dom_sf"/>
</dbReference>
<organism evidence="4 5">
    <name type="scientific">Lentzea fradiae</name>
    <dbReference type="NCBI Taxonomy" id="200378"/>
    <lineage>
        <taxon>Bacteria</taxon>
        <taxon>Bacillati</taxon>
        <taxon>Actinomycetota</taxon>
        <taxon>Actinomycetes</taxon>
        <taxon>Pseudonocardiales</taxon>
        <taxon>Pseudonocardiaceae</taxon>
        <taxon>Lentzea</taxon>
    </lineage>
</organism>
<dbReference type="NCBIfam" id="TIGR00377">
    <property type="entry name" value="ant_ant_sig"/>
    <property type="match status" value="1"/>
</dbReference>
<dbReference type="InterPro" id="IPR002645">
    <property type="entry name" value="STAS_dom"/>
</dbReference>
<dbReference type="AlphaFoldDB" id="A0A1G7RBE7"/>
<name>A0A1G7RBE7_9PSEU</name>
<dbReference type="Pfam" id="PF01740">
    <property type="entry name" value="STAS"/>
    <property type="match status" value="1"/>
</dbReference>
<reference evidence="5" key="1">
    <citation type="submission" date="2016-10" db="EMBL/GenBank/DDBJ databases">
        <authorList>
            <person name="Varghese N."/>
            <person name="Submissions S."/>
        </authorList>
    </citation>
    <scope>NUCLEOTIDE SEQUENCE [LARGE SCALE GENOMIC DNA]</scope>
    <source>
        <strain evidence="5">CGMCC 4.3506</strain>
    </source>
</reference>
<gene>
    <name evidence="4" type="ORF">SAMN05216553_105203</name>
</gene>